<reference evidence="1" key="2">
    <citation type="submission" date="2022-06" db="UniProtKB">
        <authorList>
            <consortium name="EnsemblMetazoa"/>
        </authorList>
    </citation>
    <scope>IDENTIFICATION</scope>
    <source>
        <strain evidence="1">DF5081</strain>
    </source>
</reference>
<evidence type="ECO:0000313" key="2">
    <source>
        <dbReference type="Proteomes" id="UP000005237"/>
    </source>
</evidence>
<dbReference type="Proteomes" id="UP000005237">
    <property type="component" value="Unassembled WGS sequence"/>
</dbReference>
<accession>A0A8R1ELX2</accession>
<reference evidence="2" key="1">
    <citation type="submission" date="2010-08" db="EMBL/GenBank/DDBJ databases">
        <authorList>
            <consortium name="Caenorhabditis japonica Sequencing Consortium"/>
            <person name="Wilson R.K."/>
        </authorList>
    </citation>
    <scope>NUCLEOTIDE SEQUENCE [LARGE SCALE GENOMIC DNA]</scope>
    <source>
        <strain evidence="2">DF5081</strain>
    </source>
</reference>
<proteinExistence type="predicted"/>
<evidence type="ECO:0000313" key="1">
    <source>
        <dbReference type="EnsemblMetazoa" id="CJA36273.1"/>
    </source>
</evidence>
<protein>
    <submittedName>
        <fullName evidence="1">Uncharacterized protein</fullName>
    </submittedName>
</protein>
<dbReference type="EnsemblMetazoa" id="CJA36273.1">
    <property type="protein sequence ID" value="CJA36273.1"/>
    <property type="gene ID" value="WBGene00212120"/>
</dbReference>
<dbReference type="AlphaFoldDB" id="A0A8R1ELX2"/>
<name>A0A8R1ELX2_CAEJA</name>
<keyword evidence="2" id="KW-1185">Reference proteome</keyword>
<organism evidence="1 2">
    <name type="scientific">Caenorhabditis japonica</name>
    <dbReference type="NCBI Taxonomy" id="281687"/>
    <lineage>
        <taxon>Eukaryota</taxon>
        <taxon>Metazoa</taxon>
        <taxon>Ecdysozoa</taxon>
        <taxon>Nematoda</taxon>
        <taxon>Chromadorea</taxon>
        <taxon>Rhabditida</taxon>
        <taxon>Rhabditina</taxon>
        <taxon>Rhabditomorpha</taxon>
        <taxon>Rhabditoidea</taxon>
        <taxon>Rhabditidae</taxon>
        <taxon>Peloderinae</taxon>
        <taxon>Caenorhabditis</taxon>
    </lineage>
</organism>
<sequence>MRYKIDFILTHDKYRERYNEINKTYGTKDLIYLTFETAEGIR</sequence>